<evidence type="ECO:0000313" key="2">
    <source>
        <dbReference type="Proteomes" id="UP001320706"/>
    </source>
</evidence>
<reference evidence="1" key="1">
    <citation type="submission" date="2024-02" db="EMBL/GenBank/DDBJ databases">
        <title>Metagenome Assembled Genome of Zalaria obscura JY119.</title>
        <authorList>
            <person name="Vighnesh L."/>
            <person name="Jagadeeshwari U."/>
            <person name="Venkata Ramana C."/>
            <person name="Sasikala C."/>
        </authorList>
    </citation>
    <scope>NUCLEOTIDE SEQUENCE</scope>
    <source>
        <strain evidence="1">JY119</strain>
    </source>
</reference>
<organism evidence="1 2">
    <name type="scientific">Zalaria obscura</name>
    <dbReference type="NCBI Taxonomy" id="2024903"/>
    <lineage>
        <taxon>Eukaryota</taxon>
        <taxon>Fungi</taxon>
        <taxon>Dikarya</taxon>
        <taxon>Ascomycota</taxon>
        <taxon>Pezizomycotina</taxon>
        <taxon>Dothideomycetes</taxon>
        <taxon>Dothideomycetidae</taxon>
        <taxon>Dothideales</taxon>
        <taxon>Zalariaceae</taxon>
        <taxon>Zalaria</taxon>
    </lineage>
</organism>
<dbReference type="EMBL" id="JAMKPW020000043">
    <property type="protein sequence ID" value="KAK8194330.1"/>
    <property type="molecule type" value="Genomic_DNA"/>
</dbReference>
<keyword evidence="2" id="KW-1185">Reference proteome</keyword>
<accession>A0ACC3S4H5</accession>
<proteinExistence type="predicted"/>
<dbReference type="Proteomes" id="UP001320706">
    <property type="component" value="Unassembled WGS sequence"/>
</dbReference>
<sequence length="141" mass="15449">MVLPTLPSRASLRSGLSVTSRLLMCALFVISGTGKLAAVDATKKYMETYGVPGYLVYPAAAFEIGSAMMLLMGQFPKELAIMLAGWCLLTAFIFHRDFDDQNQQFNFFKNLAMAGGFIVLADIDAGRVERQRDVEEGGIKL</sequence>
<gene>
    <name evidence="1" type="ORF">M8818_007519</name>
</gene>
<protein>
    <submittedName>
        <fullName evidence="1">Uncharacterized protein</fullName>
    </submittedName>
</protein>
<name>A0ACC3S4H5_9PEZI</name>
<evidence type="ECO:0000313" key="1">
    <source>
        <dbReference type="EMBL" id="KAK8194330.1"/>
    </source>
</evidence>
<comment type="caution">
    <text evidence="1">The sequence shown here is derived from an EMBL/GenBank/DDBJ whole genome shotgun (WGS) entry which is preliminary data.</text>
</comment>